<dbReference type="Pfam" id="PF07795">
    <property type="entry name" value="DUF1635"/>
    <property type="match status" value="2"/>
</dbReference>
<name>A0ABM3I6R9_ZIZJJ</name>
<gene>
    <name evidence="2" type="primary">LOC125419546</name>
</gene>
<dbReference type="InterPro" id="IPR012862">
    <property type="entry name" value="DUF1635"/>
</dbReference>
<organism evidence="1 2">
    <name type="scientific">Ziziphus jujuba</name>
    <name type="common">Chinese jujube</name>
    <name type="synonym">Ziziphus sativa</name>
    <dbReference type="NCBI Taxonomy" id="326968"/>
    <lineage>
        <taxon>Eukaryota</taxon>
        <taxon>Viridiplantae</taxon>
        <taxon>Streptophyta</taxon>
        <taxon>Embryophyta</taxon>
        <taxon>Tracheophyta</taxon>
        <taxon>Spermatophyta</taxon>
        <taxon>Magnoliopsida</taxon>
        <taxon>eudicotyledons</taxon>
        <taxon>Gunneridae</taxon>
        <taxon>Pentapetalae</taxon>
        <taxon>rosids</taxon>
        <taxon>fabids</taxon>
        <taxon>Rosales</taxon>
        <taxon>Rhamnaceae</taxon>
        <taxon>Paliureae</taxon>
        <taxon>Ziziphus</taxon>
    </lineage>
</organism>
<proteinExistence type="predicted"/>
<dbReference type="RefSeq" id="XP_048321704.1">
    <property type="nucleotide sequence ID" value="XM_048465747.1"/>
</dbReference>
<dbReference type="PANTHER" id="PTHR33431">
    <property type="entry name" value="ENABLED-LIKE PROTEIN (DUF1635)"/>
    <property type="match status" value="1"/>
</dbReference>
<dbReference type="Proteomes" id="UP001652623">
    <property type="component" value="Chromosome 11"/>
</dbReference>
<sequence>MHSMWGGQENINDLKHKLLCSNLELETVRMVAKEEIGKNEQTIKQLLHLLKIAYHERDEARDQLQRLIKYLIPTEPDRQIITNTPITYKFPTTIEESNNMSETLSQVYGLSSKECNYNVGVYSSFQGFNHGTKYPVVQQGKEFLQMGSVAIDNLIQGKPLPEKGKLQQAVFEAGPLLQTLLVAPPPQWRIPPPPRPLPPSLMLQNPSDFRNHNNNFGINVCSSKNCQKAASNNNSCLAAVQSSSSSSSHLDEIIPHGVPSSSCLSNGKPNSGGRNSDFVECTKSQQGVEECNNLRAVKKELIGPLKLLTLVYCICSCEKIKGMHSMRGGQENINDLKHKLLCSNLELETVRMVAKEEIAKNKQTIKQLLHLLKIAYHERDEARDQLQRIFNKYLISTEPDRQIITNTPITYKFPTTIEESNNMSETLSQVYGLSSEECNSNVGVYSSFQGFNHGTKYPVVQQVKEFLQMGSVAIDNLIQGKPLPEKGKLLQAVFEAGPLLQTLLVAPPPQWRIPPPPRTLPPLILRNPSDFRNHNNNIGINVCSSKNCQKAASNNNSCLAAVQSSSSSSSHLDEIIPHGVPSAHV</sequence>
<reference evidence="2" key="1">
    <citation type="submission" date="2025-08" db="UniProtKB">
        <authorList>
            <consortium name="RefSeq"/>
        </authorList>
    </citation>
    <scope>IDENTIFICATION</scope>
    <source>
        <tissue evidence="2">Seedling</tissue>
    </source>
</reference>
<evidence type="ECO:0000313" key="2">
    <source>
        <dbReference type="RefSeq" id="XP_048321704.1"/>
    </source>
</evidence>
<dbReference type="PANTHER" id="PTHR33431:SF12">
    <property type="entry name" value="HIGH MOBILITY GROUP BOX PROTEIN, PUTATIVE (DUF1635)-RELATED"/>
    <property type="match status" value="1"/>
</dbReference>
<evidence type="ECO:0000313" key="1">
    <source>
        <dbReference type="Proteomes" id="UP001652623"/>
    </source>
</evidence>
<dbReference type="GeneID" id="125419546"/>
<accession>A0ABM3I6R9</accession>
<keyword evidence="1" id="KW-1185">Reference proteome</keyword>
<protein>
    <submittedName>
        <fullName evidence="2">Uncharacterized protein LOC125419546</fullName>
    </submittedName>
</protein>